<feature type="region of interest" description="Disordered" evidence="1">
    <location>
        <begin position="277"/>
        <end position="296"/>
    </location>
</feature>
<feature type="compositionally biased region" description="Basic residues" evidence="1">
    <location>
        <begin position="161"/>
        <end position="171"/>
    </location>
</feature>
<feature type="compositionally biased region" description="Low complexity" evidence="1">
    <location>
        <begin position="279"/>
        <end position="296"/>
    </location>
</feature>
<sequence>MNHHNQPTIQCETCNTTFTADQIHCLPKPLLFGDHYLRYHCATCTQSGTEEYKRDNMSWVAVVHLVIYNLIRRQDLIDMDKPEAEKRHKYFRWKDDICAFIDDYWDYLVPGKKRSPTWHNTIASVLSTHGTIFKSGYEILHQSAWWSLFEHAPPTKESKPKVSKAKGTQKRSRQENQEGKPKKIKAEPHDKRSTGKDIQSTVIKKEQQEASASQIKEKDSISHEVDDIFDLGSLSDLSSDPGILSDDDAQISVKQSRKPAKDQQVPQQVERVQSMIETPPSSAAVSSPSELPSTTTALATQTTVSMDTANVSTPYTPHDHAQVKIEPESTATPLSTIPNANDDMVAKEDEAKTNTHASPKPQPQPTILTQQMEWQMLQQLGNASKKLPTVAARFERKLAVRRLKRNLGLRLFDMDAAVSKQLRSKSELEPITKPTAVDTQKENTPDTTQQQLTAALDAITYTPYKSSFASRLYGPIRHDSVVTKDEPWLSAWNGRKLRPYIRRDFQNVTPYMETLMRIRSRNSNHPQNERHSIDYVYFQPQHLEQCNAMLRRCFWDGIDVSESLLFPEFSIVALYKRLVVGCAFMTPEAYVTYFAVLPGWNNAGIGQFMLYHLFQTAISKDITLHVSANNNAMILYQKFGFKPEEFIVDFYDKYLPADSAYSKNAFFLRLRR</sequence>
<dbReference type="SUPFAM" id="SSF55729">
    <property type="entry name" value="Acyl-CoA N-acyltransferases (Nat)"/>
    <property type="match status" value="1"/>
</dbReference>
<evidence type="ECO:0000313" key="4">
    <source>
        <dbReference type="Proteomes" id="UP000027586"/>
    </source>
</evidence>
<feature type="compositionally biased region" description="Basic and acidic residues" evidence="1">
    <location>
        <begin position="317"/>
        <end position="327"/>
    </location>
</feature>
<dbReference type="STRING" id="1263082.A0A068RPY5"/>
<dbReference type="PROSITE" id="PS51186">
    <property type="entry name" value="GNAT"/>
    <property type="match status" value="1"/>
</dbReference>
<feature type="region of interest" description="Disordered" evidence="1">
    <location>
        <begin position="153"/>
        <end position="220"/>
    </location>
</feature>
<name>A0A068RPY5_9FUNG</name>
<feature type="region of interest" description="Disordered" evidence="1">
    <location>
        <begin position="309"/>
        <end position="340"/>
    </location>
</feature>
<dbReference type="Gene3D" id="3.90.980.20">
    <property type="match status" value="1"/>
</dbReference>
<feature type="compositionally biased region" description="Polar residues" evidence="1">
    <location>
        <begin position="329"/>
        <end position="339"/>
    </location>
</feature>
<evidence type="ECO:0000256" key="1">
    <source>
        <dbReference type="SAM" id="MobiDB-lite"/>
    </source>
</evidence>
<dbReference type="PANTHER" id="PTHR20916:SF26">
    <property type="entry name" value="CYSTEINE-RICH PROTEIN 2-BINDING PROTEIN"/>
    <property type="match status" value="1"/>
</dbReference>
<dbReference type="InterPro" id="IPR000182">
    <property type="entry name" value="GNAT_dom"/>
</dbReference>
<feature type="compositionally biased region" description="Basic and acidic residues" evidence="1">
    <location>
        <begin position="172"/>
        <end position="195"/>
    </location>
</feature>
<dbReference type="Pfam" id="PF13508">
    <property type="entry name" value="Acetyltransf_7"/>
    <property type="match status" value="1"/>
</dbReference>
<dbReference type="Proteomes" id="UP000027586">
    <property type="component" value="Unassembled WGS sequence"/>
</dbReference>
<feature type="domain" description="N-acetyltransferase" evidence="2">
    <location>
        <begin position="533"/>
        <end position="672"/>
    </location>
</feature>
<evidence type="ECO:0000259" key="2">
    <source>
        <dbReference type="PROSITE" id="PS51186"/>
    </source>
</evidence>
<gene>
    <name evidence="3" type="ORF">LCOR_03557.1</name>
</gene>
<feature type="region of interest" description="Disordered" evidence="1">
    <location>
        <begin position="425"/>
        <end position="447"/>
    </location>
</feature>
<dbReference type="Gene3D" id="3.40.630.30">
    <property type="match status" value="1"/>
</dbReference>
<reference evidence="3" key="1">
    <citation type="submission" date="2013-08" db="EMBL/GenBank/DDBJ databases">
        <title>Gene expansion shapes genome architecture in the human pathogen Lichtheimia corymbifera: an evolutionary genomics analysis in the ancient terrestrial Mucorales (Mucoromycotina).</title>
        <authorList>
            <person name="Schwartze V.U."/>
            <person name="Winter S."/>
            <person name="Shelest E."/>
            <person name="Marcet-Houben M."/>
            <person name="Horn F."/>
            <person name="Wehner S."/>
            <person name="Hoffmann K."/>
            <person name="Riege K."/>
            <person name="Sammeth M."/>
            <person name="Nowrousian M."/>
            <person name="Valiante V."/>
            <person name="Linde J."/>
            <person name="Jacobsen I.D."/>
            <person name="Marz M."/>
            <person name="Brakhage A.A."/>
            <person name="Gabaldon T."/>
            <person name="Bocker S."/>
            <person name="Voigt K."/>
        </authorList>
    </citation>
    <scope>NUCLEOTIDE SEQUENCE [LARGE SCALE GENOMIC DNA]</scope>
    <source>
        <strain evidence="3">FSU 9682</strain>
    </source>
</reference>
<dbReference type="VEuPathDB" id="FungiDB:LCOR_03557.1"/>
<dbReference type="CDD" id="cd04301">
    <property type="entry name" value="NAT_SF"/>
    <property type="match status" value="1"/>
</dbReference>
<comment type="caution">
    <text evidence="3">The sequence shown here is derived from an EMBL/GenBank/DDBJ whole genome shotgun (WGS) entry which is preliminary data.</text>
</comment>
<dbReference type="EMBL" id="CBTN010000011">
    <property type="protein sequence ID" value="CDH52024.1"/>
    <property type="molecule type" value="Genomic_DNA"/>
</dbReference>
<protein>
    <submittedName>
        <fullName evidence="3">Cysteine-rich protein 2-binding protein</fullName>
    </submittedName>
</protein>
<dbReference type="FunFam" id="3.40.630.30:FF:000013">
    <property type="entry name" value="cysteine-rich protein 2-binding protein-like"/>
    <property type="match status" value="1"/>
</dbReference>
<dbReference type="PANTHER" id="PTHR20916">
    <property type="entry name" value="CYSTEINE AND GLYCINE-RICH PROTEIN 2 BINDING PROTEIN"/>
    <property type="match status" value="1"/>
</dbReference>
<dbReference type="OrthoDB" id="4080456at2759"/>
<dbReference type="GO" id="GO:0004402">
    <property type="term" value="F:histone acetyltransferase activity"/>
    <property type="evidence" value="ECO:0007669"/>
    <property type="project" value="TreeGrafter"/>
</dbReference>
<accession>A0A068RPY5</accession>
<keyword evidence="4" id="KW-1185">Reference proteome</keyword>
<evidence type="ECO:0000313" key="3">
    <source>
        <dbReference type="EMBL" id="CDH52024.1"/>
    </source>
</evidence>
<proteinExistence type="predicted"/>
<organism evidence="3 4">
    <name type="scientific">Lichtheimia corymbifera JMRC:FSU:9682</name>
    <dbReference type="NCBI Taxonomy" id="1263082"/>
    <lineage>
        <taxon>Eukaryota</taxon>
        <taxon>Fungi</taxon>
        <taxon>Fungi incertae sedis</taxon>
        <taxon>Mucoromycota</taxon>
        <taxon>Mucoromycotina</taxon>
        <taxon>Mucoromycetes</taxon>
        <taxon>Mucorales</taxon>
        <taxon>Lichtheimiaceae</taxon>
        <taxon>Lichtheimia</taxon>
    </lineage>
</organism>
<dbReference type="AlphaFoldDB" id="A0A068RPY5"/>
<dbReference type="InterPro" id="IPR016181">
    <property type="entry name" value="Acyl_CoA_acyltransferase"/>
</dbReference>